<dbReference type="WBParaSite" id="HPLM_0001202701-mRNA-1">
    <property type="protein sequence ID" value="HPLM_0001202701-mRNA-1"/>
    <property type="gene ID" value="HPLM_0001202701"/>
</dbReference>
<dbReference type="Proteomes" id="UP000268014">
    <property type="component" value="Unassembled WGS sequence"/>
</dbReference>
<sequence>MATDGIRMSWKLSRSSTSNATIACVGDSPLTSPTAVTESAKVVQHSWWDEASTTLIRPRVCHISHILIAGRASEQRFLLASNFLRTKDGITAISEVELTSGQTVFNR</sequence>
<gene>
    <name evidence="1" type="ORF">HPLM_LOCUS12019</name>
</gene>
<reference evidence="1 2" key="2">
    <citation type="submission" date="2018-11" db="EMBL/GenBank/DDBJ databases">
        <authorList>
            <consortium name="Pathogen Informatics"/>
        </authorList>
    </citation>
    <scope>NUCLEOTIDE SEQUENCE [LARGE SCALE GENOMIC DNA]</scope>
    <source>
        <strain evidence="1 2">MHpl1</strain>
    </source>
</reference>
<evidence type="ECO:0000313" key="3">
    <source>
        <dbReference type="WBParaSite" id="HPLM_0001202701-mRNA-1"/>
    </source>
</evidence>
<keyword evidence="2" id="KW-1185">Reference proteome</keyword>
<name>A0A0N4WLK0_HAEPC</name>
<evidence type="ECO:0000313" key="1">
    <source>
        <dbReference type="EMBL" id="VDO44494.1"/>
    </source>
</evidence>
<protein>
    <submittedName>
        <fullName evidence="1 3">Uncharacterized protein</fullName>
    </submittedName>
</protein>
<dbReference type="EMBL" id="UZAF01017733">
    <property type="protein sequence ID" value="VDO44494.1"/>
    <property type="molecule type" value="Genomic_DNA"/>
</dbReference>
<organism evidence="3">
    <name type="scientific">Haemonchus placei</name>
    <name type="common">Barber's pole worm</name>
    <dbReference type="NCBI Taxonomy" id="6290"/>
    <lineage>
        <taxon>Eukaryota</taxon>
        <taxon>Metazoa</taxon>
        <taxon>Ecdysozoa</taxon>
        <taxon>Nematoda</taxon>
        <taxon>Chromadorea</taxon>
        <taxon>Rhabditida</taxon>
        <taxon>Rhabditina</taxon>
        <taxon>Rhabditomorpha</taxon>
        <taxon>Strongyloidea</taxon>
        <taxon>Trichostrongylidae</taxon>
        <taxon>Haemonchus</taxon>
    </lineage>
</organism>
<dbReference type="AlphaFoldDB" id="A0A0N4WLK0"/>
<proteinExistence type="predicted"/>
<evidence type="ECO:0000313" key="2">
    <source>
        <dbReference type="Proteomes" id="UP000268014"/>
    </source>
</evidence>
<reference evidence="3" key="1">
    <citation type="submission" date="2017-02" db="UniProtKB">
        <authorList>
            <consortium name="WormBaseParasite"/>
        </authorList>
    </citation>
    <scope>IDENTIFICATION</scope>
</reference>
<accession>A0A0N4WLK0</accession>